<organism evidence="1">
    <name type="scientific">Anguilla anguilla</name>
    <name type="common">European freshwater eel</name>
    <name type="synonym">Muraena anguilla</name>
    <dbReference type="NCBI Taxonomy" id="7936"/>
    <lineage>
        <taxon>Eukaryota</taxon>
        <taxon>Metazoa</taxon>
        <taxon>Chordata</taxon>
        <taxon>Craniata</taxon>
        <taxon>Vertebrata</taxon>
        <taxon>Euteleostomi</taxon>
        <taxon>Actinopterygii</taxon>
        <taxon>Neopterygii</taxon>
        <taxon>Teleostei</taxon>
        <taxon>Anguilliformes</taxon>
        <taxon>Anguillidae</taxon>
        <taxon>Anguilla</taxon>
    </lineage>
</organism>
<proteinExistence type="predicted"/>
<reference evidence="1" key="1">
    <citation type="submission" date="2014-11" db="EMBL/GenBank/DDBJ databases">
        <authorList>
            <person name="Amaro Gonzalez C."/>
        </authorList>
    </citation>
    <scope>NUCLEOTIDE SEQUENCE</scope>
</reference>
<evidence type="ECO:0000313" key="1">
    <source>
        <dbReference type="EMBL" id="JAH13398.1"/>
    </source>
</evidence>
<sequence>MSKWKYFNVSVPHAILTVMKCHLVSADGTDISFGLCHV</sequence>
<dbReference type="EMBL" id="GBXM01095179">
    <property type="protein sequence ID" value="JAH13398.1"/>
    <property type="molecule type" value="Transcribed_RNA"/>
</dbReference>
<protein>
    <submittedName>
        <fullName evidence="1">Uncharacterized protein</fullName>
    </submittedName>
</protein>
<accession>A0A0E9QBC6</accession>
<name>A0A0E9QBC6_ANGAN</name>
<dbReference type="AlphaFoldDB" id="A0A0E9QBC6"/>
<reference evidence="1" key="2">
    <citation type="journal article" date="2015" name="Fish Shellfish Immunol.">
        <title>Early steps in the European eel (Anguilla anguilla)-Vibrio vulnificus interaction in the gills: Role of the RtxA13 toxin.</title>
        <authorList>
            <person name="Callol A."/>
            <person name="Pajuelo D."/>
            <person name="Ebbesson L."/>
            <person name="Teles M."/>
            <person name="MacKenzie S."/>
            <person name="Amaro C."/>
        </authorList>
    </citation>
    <scope>NUCLEOTIDE SEQUENCE</scope>
</reference>